<dbReference type="CDD" id="cd03443">
    <property type="entry name" value="PaaI_thioesterase"/>
    <property type="match status" value="1"/>
</dbReference>
<dbReference type="OrthoDB" id="286702at2"/>
<dbReference type="Pfam" id="PF03061">
    <property type="entry name" value="4HBT"/>
    <property type="match status" value="1"/>
</dbReference>
<organism evidence="3 4">
    <name type="scientific">Ileibacterium valens</name>
    <dbReference type="NCBI Taxonomy" id="1862668"/>
    <lineage>
        <taxon>Bacteria</taxon>
        <taxon>Bacillati</taxon>
        <taxon>Bacillota</taxon>
        <taxon>Erysipelotrichia</taxon>
        <taxon>Erysipelotrichales</taxon>
        <taxon>Erysipelotrichaceae</taxon>
        <taxon>Ileibacterium</taxon>
    </lineage>
</organism>
<dbReference type="InterPro" id="IPR006683">
    <property type="entry name" value="Thioestr_dom"/>
</dbReference>
<keyword evidence="4" id="KW-1185">Reference proteome</keyword>
<sequence length="159" mass="17976">MQNRKQSKSMEEKYRRIAERINRDNHFLQSSRMRVKECGAGYAILEMDLDEQLLNIYGLVHGGALFSLADTAAGAASFTTGRDSVTLNSSINYIRPASGGKLKACASEIHAGKTTGVYEVFIYDDQEHLLSRATFTMFFLDEERKKAHPKYENQETSIR</sequence>
<evidence type="ECO:0000256" key="1">
    <source>
        <dbReference type="ARBA" id="ARBA00022801"/>
    </source>
</evidence>
<dbReference type="Proteomes" id="UP000186341">
    <property type="component" value="Unassembled WGS sequence"/>
</dbReference>
<dbReference type="InterPro" id="IPR029069">
    <property type="entry name" value="HotDog_dom_sf"/>
</dbReference>
<dbReference type="PANTHER" id="PTHR42856:SF1">
    <property type="entry name" value="ACYL-COENZYME A THIOESTERASE PAAI"/>
    <property type="match status" value="1"/>
</dbReference>
<keyword evidence="1" id="KW-0378">Hydrolase</keyword>
<reference evidence="3 4" key="1">
    <citation type="submission" date="2016-11" db="EMBL/GenBank/DDBJ databases">
        <title>Description of two novel members of the family Erysipelotrichaceae: Ileibacterium lipovorans gen. nov., sp. nov. and Dubosiella newyorkensis, gen. nov., sp. nov.</title>
        <authorList>
            <person name="Cox L.M."/>
            <person name="Sohn J."/>
            <person name="Tyrrell K.L."/>
            <person name="Citron D.M."/>
            <person name="Lawson P.A."/>
            <person name="Patel N.B."/>
            <person name="Iizumi T."/>
            <person name="Perez-Perez G.I."/>
            <person name="Goldstein E.J."/>
            <person name="Blaser M.J."/>
        </authorList>
    </citation>
    <scope>NUCLEOTIDE SEQUENCE [LARGE SCALE GENOMIC DNA]</scope>
    <source>
        <strain evidence="3 4">NYU-BL-A3</strain>
    </source>
</reference>
<dbReference type="AlphaFoldDB" id="A0A1U7NJ03"/>
<dbReference type="Gene3D" id="3.10.129.10">
    <property type="entry name" value="Hotdog Thioesterase"/>
    <property type="match status" value="1"/>
</dbReference>
<accession>A0A1U7NJ03</accession>
<evidence type="ECO:0000259" key="2">
    <source>
        <dbReference type="Pfam" id="PF03061"/>
    </source>
</evidence>
<dbReference type="NCBIfam" id="TIGR00369">
    <property type="entry name" value="unchar_dom_1"/>
    <property type="match status" value="1"/>
</dbReference>
<evidence type="ECO:0000313" key="3">
    <source>
        <dbReference type="EMBL" id="OLU42850.1"/>
    </source>
</evidence>
<feature type="domain" description="Thioesterase" evidence="2">
    <location>
        <begin position="57"/>
        <end position="129"/>
    </location>
</feature>
<proteinExistence type="predicted"/>
<dbReference type="InterPro" id="IPR052723">
    <property type="entry name" value="Acyl-CoA_thioesterase_PaaI"/>
</dbReference>
<dbReference type="GO" id="GO:0016289">
    <property type="term" value="F:acyl-CoA hydrolase activity"/>
    <property type="evidence" value="ECO:0007669"/>
    <property type="project" value="TreeGrafter"/>
</dbReference>
<comment type="caution">
    <text evidence="3">The sequence shown here is derived from an EMBL/GenBank/DDBJ whole genome shotgun (WGS) entry which is preliminary data.</text>
</comment>
<dbReference type="SUPFAM" id="SSF54637">
    <property type="entry name" value="Thioesterase/thiol ester dehydrase-isomerase"/>
    <property type="match status" value="1"/>
</dbReference>
<protein>
    <submittedName>
        <fullName evidence="3">Thioesterase</fullName>
    </submittedName>
</protein>
<dbReference type="PANTHER" id="PTHR42856">
    <property type="entry name" value="ACYL-COENZYME A THIOESTERASE PAAI"/>
    <property type="match status" value="1"/>
</dbReference>
<gene>
    <name evidence="3" type="ORF">BO222_00960</name>
</gene>
<dbReference type="EMBL" id="MPJW01000034">
    <property type="protein sequence ID" value="OLU42850.1"/>
    <property type="molecule type" value="Genomic_DNA"/>
</dbReference>
<dbReference type="RefSeq" id="WP_075817581.1">
    <property type="nucleotide sequence ID" value="NZ_CAOUMU010000110.1"/>
</dbReference>
<name>A0A1U7NJ03_9FIRM</name>
<evidence type="ECO:0000313" key="4">
    <source>
        <dbReference type="Proteomes" id="UP000186341"/>
    </source>
</evidence>
<dbReference type="InterPro" id="IPR003736">
    <property type="entry name" value="PAAI_dom"/>
</dbReference>
<dbReference type="GeneID" id="82201816"/>